<protein>
    <submittedName>
        <fullName evidence="1">Uncharacterized protein</fullName>
    </submittedName>
</protein>
<accession>A0A2Z7CQB3</accession>
<keyword evidence="2" id="KW-1185">Reference proteome</keyword>
<evidence type="ECO:0000313" key="2">
    <source>
        <dbReference type="Proteomes" id="UP000250235"/>
    </source>
</evidence>
<name>A0A2Z7CQB3_9LAMI</name>
<organism evidence="1 2">
    <name type="scientific">Dorcoceras hygrometricum</name>
    <dbReference type="NCBI Taxonomy" id="472368"/>
    <lineage>
        <taxon>Eukaryota</taxon>
        <taxon>Viridiplantae</taxon>
        <taxon>Streptophyta</taxon>
        <taxon>Embryophyta</taxon>
        <taxon>Tracheophyta</taxon>
        <taxon>Spermatophyta</taxon>
        <taxon>Magnoliopsida</taxon>
        <taxon>eudicotyledons</taxon>
        <taxon>Gunneridae</taxon>
        <taxon>Pentapetalae</taxon>
        <taxon>asterids</taxon>
        <taxon>lamiids</taxon>
        <taxon>Lamiales</taxon>
        <taxon>Gesneriaceae</taxon>
        <taxon>Didymocarpoideae</taxon>
        <taxon>Trichosporeae</taxon>
        <taxon>Loxocarpinae</taxon>
        <taxon>Dorcoceras</taxon>
    </lineage>
</organism>
<dbReference type="Pfam" id="PF14223">
    <property type="entry name" value="Retrotran_gag_2"/>
    <property type="match status" value="1"/>
</dbReference>
<dbReference type="EMBL" id="KQ995331">
    <property type="protein sequence ID" value="KZV47016.1"/>
    <property type="molecule type" value="Genomic_DNA"/>
</dbReference>
<sequence>MRHRAPIMAQQIAPWPAGHRPFTPQPAFDLQPVHSVLRKTAVHRAVPSRSQCAQQPHRPCNLRGHRTTSALPRMLIRSGRGAAMRGGAVAEMKKFLKSHSQNPPQVLNTLSLVSVRESRILYLCDPQWFKDTASRGPTTIVAPESQFRTCPSDHDSIGYPRMSASGEFSTTMHRLLHASGSHPIPPPNDPKCVGKRVKMRRLSCRVSMTFRVVRSNQYNQDLGLIHSTNGNHLESPNEGSSIDHQVTIYLHAQNITMLPTNETCPEELTTLNKWWDGELKTRCYMMALMSNKMQRLLEKTVYAADIHLHLKVLYGENSRHERFTTVKELMTSRMRDETSVREHGVRMIGLIEKLVGLDITLSFPTYSIRVPRVMVSIQGRYTPTASKVDNDKQIPQLLFIILSRCSNIVVLQQTQESAVI</sequence>
<evidence type="ECO:0000313" key="1">
    <source>
        <dbReference type="EMBL" id="KZV47016.1"/>
    </source>
</evidence>
<reference evidence="1 2" key="1">
    <citation type="journal article" date="2015" name="Proc. Natl. Acad. Sci. U.S.A.">
        <title>The resurrection genome of Boea hygrometrica: A blueprint for survival of dehydration.</title>
        <authorList>
            <person name="Xiao L."/>
            <person name="Yang G."/>
            <person name="Zhang L."/>
            <person name="Yang X."/>
            <person name="Zhao S."/>
            <person name="Ji Z."/>
            <person name="Zhou Q."/>
            <person name="Hu M."/>
            <person name="Wang Y."/>
            <person name="Chen M."/>
            <person name="Xu Y."/>
            <person name="Jin H."/>
            <person name="Xiao X."/>
            <person name="Hu G."/>
            <person name="Bao F."/>
            <person name="Hu Y."/>
            <person name="Wan P."/>
            <person name="Li L."/>
            <person name="Deng X."/>
            <person name="Kuang T."/>
            <person name="Xiang C."/>
            <person name="Zhu J.K."/>
            <person name="Oliver M.J."/>
            <person name="He Y."/>
        </authorList>
    </citation>
    <scope>NUCLEOTIDE SEQUENCE [LARGE SCALE GENOMIC DNA]</scope>
    <source>
        <strain evidence="2">cv. XS01</strain>
    </source>
</reference>
<dbReference type="Proteomes" id="UP000250235">
    <property type="component" value="Unassembled WGS sequence"/>
</dbReference>
<gene>
    <name evidence="1" type="ORF">F511_34808</name>
</gene>
<dbReference type="AlphaFoldDB" id="A0A2Z7CQB3"/>
<proteinExistence type="predicted"/>